<keyword evidence="6" id="KW-1185">Reference proteome</keyword>
<dbReference type="GO" id="GO:0016747">
    <property type="term" value="F:acyltransferase activity, transferring groups other than amino-acyl groups"/>
    <property type="evidence" value="ECO:0007669"/>
    <property type="project" value="InterPro"/>
</dbReference>
<dbReference type="PROSITE" id="PS51186">
    <property type="entry name" value="GNAT"/>
    <property type="match status" value="1"/>
</dbReference>
<dbReference type="InterPro" id="IPR050832">
    <property type="entry name" value="Bact_Acetyltransf"/>
</dbReference>
<dbReference type="CDD" id="cd04301">
    <property type="entry name" value="NAT_SF"/>
    <property type="match status" value="1"/>
</dbReference>
<keyword evidence="1" id="KW-0808">Transferase</keyword>
<accession>A0A4Y3R7X1</accession>
<evidence type="ECO:0000256" key="3">
    <source>
        <dbReference type="SAM" id="MobiDB-lite"/>
    </source>
</evidence>
<protein>
    <recommendedName>
        <fullName evidence="4">N-acetyltransferase domain-containing protein</fullName>
    </recommendedName>
</protein>
<dbReference type="SUPFAM" id="SSF55729">
    <property type="entry name" value="Acyl-CoA N-acyltransferases (Nat)"/>
    <property type="match status" value="1"/>
</dbReference>
<dbReference type="Proteomes" id="UP000319210">
    <property type="component" value="Unassembled WGS sequence"/>
</dbReference>
<feature type="compositionally biased region" description="Low complexity" evidence="3">
    <location>
        <begin position="176"/>
        <end position="213"/>
    </location>
</feature>
<proteinExistence type="predicted"/>
<feature type="domain" description="N-acetyltransferase" evidence="4">
    <location>
        <begin position="14"/>
        <end position="165"/>
    </location>
</feature>
<dbReference type="Gene3D" id="3.40.630.30">
    <property type="match status" value="1"/>
</dbReference>
<dbReference type="PANTHER" id="PTHR43877">
    <property type="entry name" value="AMINOALKYLPHOSPHONATE N-ACETYLTRANSFERASE-RELATED-RELATED"/>
    <property type="match status" value="1"/>
</dbReference>
<feature type="region of interest" description="Disordered" evidence="3">
    <location>
        <begin position="145"/>
        <end position="221"/>
    </location>
</feature>
<dbReference type="InterPro" id="IPR016181">
    <property type="entry name" value="Acyl_CoA_acyltransferase"/>
</dbReference>
<gene>
    <name evidence="5" type="ORF">SCA03_60200</name>
</gene>
<name>A0A4Y3R7X1_STRCI</name>
<keyword evidence="2" id="KW-0012">Acyltransferase</keyword>
<evidence type="ECO:0000256" key="1">
    <source>
        <dbReference type="ARBA" id="ARBA00022679"/>
    </source>
</evidence>
<comment type="caution">
    <text evidence="5">The sequence shown here is derived from an EMBL/GenBank/DDBJ whole genome shotgun (WGS) entry which is preliminary data.</text>
</comment>
<evidence type="ECO:0000313" key="5">
    <source>
        <dbReference type="EMBL" id="GEB53469.1"/>
    </source>
</evidence>
<reference evidence="5 6" key="1">
    <citation type="submission" date="2019-06" db="EMBL/GenBank/DDBJ databases">
        <title>Whole genome shotgun sequence of Streptomyces cacaoi subsp. cacaoi NBRC 12748.</title>
        <authorList>
            <person name="Hosoyama A."/>
            <person name="Uohara A."/>
            <person name="Ohji S."/>
            <person name="Ichikawa N."/>
        </authorList>
    </citation>
    <scope>NUCLEOTIDE SEQUENCE [LARGE SCALE GENOMIC DNA]</scope>
    <source>
        <strain evidence="5 6">NBRC 12748</strain>
    </source>
</reference>
<dbReference type="RefSeq" id="WP_141275759.1">
    <property type="nucleotide sequence ID" value="NZ_BJMM01000052.1"/>
</dbReference>
<dbReference type="EMBL" id="BJMM01000052">
    <property type="protein sequence ID" value="GEB53469.1"/>
    <property type="molecule type" value="Genomic_DNA"/>
</dbReference>
<dbReference type="PANTHER" id="PTHR43877:SF2">
    <property type="entry name" value="AMINOALKYLPHOSPHONATE N-ACETYLTRANSFERASE-RELATED"/>
    <property type="match status" value="1"/>
</dbReference>
<evidence type="ECO:0000313" key="6">
    <source>
        <dbReference type="Proteomes" id="UP000319210"/>
    </source>
</evidence>
<sequence>MSATEKLSPTGRPVLFRPARPADAPEVARIWLHSWRDGHLGHVPEELAAVRTPESFATRAAERVGDTLVAVVDGAVAGFVMVVAEEVEQVYVAAPHRGTGVAGLLLTEAERLVREGGHRRAWLVAAEGNARARRFYERQGWVDEGRVDHPAQGPDGPIPVPCHRYTKEVSGPTADSGPESGSGPASASASGSGPGAASGTDSGPGPASASGSGSVFGSGPT</sequence>
<dbReference type="InterPro" id="IPR000182">
    <property type="entry name" value="GNAT_dom"/>
</dbReference>
<dbReference type="OrthoDB" id="5243635at2"/>
<dbReference type="Pfam" id="PF00583">
    <property type="entry name" value="Acetyltransf_1"/>
    <property type="match status" value="1"/>
</dbReference>
<organism evidence="5 6">
    <name type="scientific">Streptomyces cacaoi</name>
    <dbReference type="NCBI Taxonomy" id="1898"/>
    <lineage>
        <taxon>Bacteria</taxon>
        <taxon>Bacillati</taxon>
        <taxon>Actinomycetota</taxon>
        <taxon>Actinomycetes</taxon>
        <taxon>Kitasatosporales</taxon>
        <taxon>Streptomycetaceae</taxon>
        <taxon>Streptomyces</taxon>
    </lineage>
</organism>
<evidence type="ECO:0000259" key="4">
    <source>
        <dbReference type="PROSITE" id="PS51186"/>
    </source>
</evidence>
<evidence type="ECO:0000256" key="2">
    <source>
        <dbReference type="ARBA" id="ARBA00023315"/>
    </source>
</evidence>
<dbReference type="AlphaFoldDB" id="A0A4Y3R7X1"/>